<evidence type="ECO:0000313" key="3">
    <source>
        <dbReference type="Proteomes" id="UP001168823"/>
    </source>
</evidence>
<accession>A0ABT8U9X0</accession>
<keyword evidence="2" id="KW-0808">Transferase</keyword>
<dbReference type="PANTHER" id="PTHR43861">
    <property type="entry name" value="TRANS-ACONITATE 2-METHYLTRANSFERASE-RELATED"/>
    <property type="match status" value="1"/>
</dbReference>
<name>A0ABT8U9X0_9MYCO</name>
<keyword evidence="3" id="KW-1185">Reference proteome</keyword>
<keyword evidence="2" id="KW-0489">Methyltransferase</keyword>
<proteinExistence type="predicted"/>
<dbReference type="SUPFAM" id="SSF53335">
    <property type="entry name" value="S-adenosyl-L-methionine-dependent methyltransferases"/>
    <property type="match status" value="1"/>
</dbReference>
<dbReference type="Gene3D" id="3.40.50.150">
    <property type="entry name" value="Vaccinia Virus protein VP39"/>
    <property type="match status" value="1"/>
</dbReference>
<dbReference type="Proteomes" id="UP001168823">
    <property type="component" value="Unassembled WGS sequence"/>
</dbReference>
<feature type="domain" description="Methyltransferase" evidence="1">
    <location>
        <begin position="51"/>
        <end position="153"/>
    </location>
</feature>
<dbReference type="InterPro" id="IPR025714">
    <property type="entry name" value="Methyltranfer_dom"/>
</dbReference>
<protein>
    <submittedName>
        <fullName evidence="2">Methyltransferase domain-containing protein</fullName>
    </submittedName>
</protein>
<dbReference type="GO" id="GO:0008168">
    <property type="term" value="F:methyltransferase activity"/>
    <property type="evidence" value="ECO:0007669"/>
    <property type="project" value="UniProtKB-KW"/>
</dbReference>
<evidence type="ECO:0000259" key="1">
    <source>
        <dbReference type="Pfam" id="PF13847"/>
    </source>
</evidence>
<comment type="caution">
    <text evidence="2">The sequence shown here is derived from an EMBL/GenBank/DDBJ whole genome shotgun (WGS) entry which is preliminary data.</text>
</comment>
<dbReference type="Pfam" id="PF13847">
    <property type="entry name" value="Methyltransf_31"/>
    <property type="match status" value="1"/>
</dbReference>
<dbReference type="PANTHER" id="PTHR43861:SF1">
    <property type="entry name" value="TRANS-ACONITATE 2-METHYLTRANSFERASE"/>
    <property type="match status" value="1"/>
</dbReference>
<reference evidence="2" key="1">
    <citation type="submission" date="2023-07" db="EMBL/GenBank/DDBJ databases">
        <title>Mycolicibacterium sp. nov., a novel bacterial species.</title>
        <authorList>
            <person name="Cao Y."/>
        </authorList>
    </citation>
    <scope>NUCLEOTIDE SEQUENCE</scope>
    <source>
        <strain evidence="2">KC 300</strain>
    </source>
</reference>
<evidence type="ECO:0000313" key="2">
    <source>
        <dbReference type="EMBL" id="MDO3634593.1"/>
    </source>
</evidence>
<organism evidence="2 3">
    <name type="scientific">Mycolicibacterium arseniciresistens</name>
    <dbReference type="NCBI Taxonomy" id="3062257"/>
    <lineage>
        <taxon>Bacteria</taxon>
        <taxon>Bacillati</taxon>
        <taxon>Actinomycetota</taxon>
        <taxon>Actinomycetes</taxon>
        <taxon>Mycobacteriales</taxon>
        <taxon>Mycobacteriaceae</taxon>
        <taxon>Mycolicibacterium</taxon>
    </lineage>
</organism>
<gene>
    <name evidence="2" type="ORF">Q2100_02385</name>
</gene>
<dbReference type="GO" id="GO:0032259">
    <property type="term" value="P:methylation"/>
    <property type="evidence" value="ECO:0007669"/>
    <property type="project" value="UniProtKB-KW"/>
</dbReference>
<dbReference type="CDD" id="cd02440">
    <property type="entry name" value="AdoMet_MTases"/>
    <property type="match status" value="1"/>
</dbReference>
<sequence>MAQSPPPDPDRAREKYRRLARTYDQFISIGGRVEGLPRHRARAIDNLDLQPGDVVIDVGCGTGLSFDRIEQQIGQSGRIIGFELSPDMLELARERAQRRGWSNIDLMQGAVEDARAGVEADAALFCLVHDITRSRRALENMLGQLKPGGHIAVLGAKVVPRRPFPLNLSSRRLMARFVTTFNGVDRPWTILAELVPDLQVELTPLRVTYLAWGRTPTIREA</sequence>
<dbReference type="InterPro" id="IPR029063">
    <property type="entry name" value="SAM-dependent_MTases_sf"/>
</dbReference>
<dbReference type="EMBL" id="JAUMSQ010000007">
    <property type="protein sequence ID" value="MDO3634593.1"/>
    <property type="molecule type" value="Genomic_DNA"/>
</dbReference>
<dbReference type="RefSeq" id="WP_302912711.1">
    <property type="nucleotide sequence ID" value="NZ_JAUMSQ010000007.1"/>
</dbReference>